<dbReference type="InterPro" id="IPR038377">
    <property type="entry name" value="Na/Glc_symporter_sf"/>
</dbReference>
<proteinExistence type="inferred from homology"/>
<keyword evidence="7 14" id="KW-1133">Transmembrane helix</keyword>
<feature type="transmembrane region" description="Helical" evidence="14">
    <location>
        <begin position="378"/>
        <end position="397"/>
    </location>
</feature>
<comment type="catalytic activity">
    <reaction evidence="12">
        <text>L-proline(in) + Na(+)(in) = L-proline(out) + Na(+)(out)</text>
        <dbReference type="Rhea" id="RHEA:28967"/>
        <dbReference type="ChEBI" id="CHEBI:29101"/>
        <dbReference type="ChEBI" id="CHEBI:60039"/>
    </reaction>
</comment>
<evidence type="ECO:0000256" key="1">
    <source>
        <dbReference type="ARBA" id="ARBA00004651"/>
    </source>
</evidence>
<dbReference type="EMBL" id="JADEYS010000001">
    <property type="protein sequence ID" value="MBE9395894.1"/>
    <property type="molecule type" value="Genomic_DNA"/>
</dbReference>
<protein>
    <submittedName>
        <fullName evidence="15">Sodium:solute symporter</fullName>
    </submittedName>
</protein>
<keyword evidence="10 14" id="KW-0472">Membrane</keyword>
<evidence type="ECO:0000256" key="6">
    <source>
        <dbReference type="ARBA" id="ARBA00022847"/>
    </source>
</evidence>
<evidence type="ECO:0000256" key="10">
    <source>
        <dbReference type="ARBA" id="ARBA00023136"/>
    </source>
</evidence>
<feature type="transmembrane region" description="Helical" evidence="14">
    <location>
        <begin position="38"/>
        <end position="58"/>
    </location>
</feature>
<dbReference type="InterPro" id="IPR001734">
    <property type="entry name" value="Na/solute_symporter"/>
</dbReference>
<dbReference type="CDD" id="cd10322">
    <property type="entry name" value="SLC5sbd"/>
    <property type="match status" value="1"/>
</dbReference>
<comment type="caution">
    <text evidence="15">The sequence shown here is derived from an EMBL/GenBank/DDBJ whole genome shotgun (WGS) entry which is preliminary data.</text>
</comment>
<evidence type="ECO:0000256" key="11">
    <source>
        <dbReference type="ARBA" id="ARBA00023201"/>
    </source>
</evidence>
<keyword evidence="8" id="KW-0915">Sodium</keyword>
<reference evidence="15" key="1">
    <citation type="submission" date="2020-10" db="EMBL/GenBank/DDBJ databases">
        <title>Bacterium isolated from coastal waters sediment.</title>
        <authorList>
            <person name="Chen R.-J."/>
            <person name="Lu D.-C."/>
            <person name="Zhu K.-L."/>
            <person name="Du Z.-J."/>
        </authorList>
    </citation>
    <scope>NUCLEOTIDE SEQUENCE</scope>
    <source>
        <strain evidence="15">N1Y112</strain>
    </source>
</reference>
<keyword evidence="4" id="KW-1003">Cell membrane</keyword>
<dbReference type="PANTHER" id="PTHR48086:SF3">
    <property type="entry name" value="SODIUM_PROLINE SYMPORTER"/>
    <property type="match status" value="1"/>
</dbReference>
<evidence type="ECO:0000256" key="4">
    <source>
        <dbReference type="ARBA" id="ARBA00022475"/>
    </source>
</evidence>
<feature type="transmembrane region" description="Helical" evidence="14">
    <location>
        <begin position="64"/>
        <end position="86"/>
    </location>
</feature>
<dbReference type="InterPro" id="IPR050277">
    <property type="entry name" value="Sodium:Solute_Symporter"/>
</dbReference>
<organism evidence="15 16">
    <name type="scientific">Pontibacterium sinense</name>
    <dbReference type="NCBI Taxonomy" id="2781979"/>
    <lineage>
        <taxon>Bacteria</taxon>
        <taxon>Pseudomonadati</taxon>
        <taxon>Pseudomonadota</taxon>
        <taxon>Gammaproteobacteria</taxon>
        <taxon>Oceanospirillales</taxon>
        <taxon>Oceanospirillaceae</taxon>
        <taxon>Pontibacterium</taxon>
    </lineage>
</organism>
<evidence type="ECO:0000313" key="15">
    <source>
        <dbReference type="EMBL" id="MBE9395894.1"/>
    </source>
</evidence>
<keyword evidence="13" id="KW-0175">Coiled coil</keyword>
<feature type="transmembrane region" description="Helical" evidence="14">
    <location>
        <begin position="6"/>
        <end position="26"/>
    </location>
</feature>
<keyword evidence="3" id="KW-0813">Transport</keyword>
<evidence type="ECO:0000256" key="9">
    <source>
        <dbReference type="ARBA" id="ARBA00023065"/>
    </source>
</evidence>
<keyword evidence="9" id="KW-0406">Ion transport</keyword>
<evidence type="ECO:0000256" key="2">
    <source>
        <dbReference type="ARBA" id="ARBA00006434"/>
    </source>
</evidence>
<evidence type="ECO:0000256" key="12">
    <source>
        <dbReference type="ARBA" id="ARBA00033708"/>
    </source>
</evidence>
<dbReference type="Gene3D" id="1.20.1730.10">
    <property type="entry name" value="Sodium/glucose cotransporter"/>
    <property type="match status" value="1"/>
</dbReference>
<dbReference type="GO" id="GO:0015293">
    <property type="term" value="F:symporter activity"/>
    <property type="evidence" value="ECO:0007669"/>
    <property type="project" value="UniProtKB-KW"/>
</dbReference>
<keyword evidence="6" id="KW-0769">Symport</keyword>
<name>A0A8J7JY21_9GAMM</name>
<dbReference type="AlphaFoldDB" id="A0A8J7JY21"/>
<keyword evidence="5 14" id="KW-0812">Transmembrane</keyword>
<evidence type="ECO:0000256" key="13">
    <source>
        <dbReference type="SAM" id="Coils"/>
    </source>
</evidence>
<dbReference type="GO" id="GO:0005886">
    <property type="term" value="C:plasma membrane"/>
    <property type="evidence" value="ECO:0007669"/>
    <property type="project" value="UniProtKB-SubCell"/>
</dbReference>
<dbReference type="RefSeq" id="WP_193951450.1">
    <property type="nucleotide sequence ID" value="NZ_JADEYS010000001.1"/>
</dbReference>
<evidence type="ECO:0000256" key="7">
    <source>
        <dbReference type="ARBA" id="ARBA00022989"/>
    </source>
</evidence>
<feature type="transmembrane region" description="Helical" evidence="14">
    <location>
        <begin position="157"/>
        <end position="175"/>
    </location>
</feature>
<evidence type="ECO:0000256" key="14">
    <source>
        <dbReference type="SAM" id="Phobius"/>
    </source>
</evidence>
<feature type="transmembrane region" description="Helical" evidence="14">
    <location>
        <begin position="118"/>
        <end position="145"/>
    </location>
</feature>
<feature type="transmembrane region" description="Helical" evidence="14">
    <location>
        <begin position="434"/>
        <end position="456"/>
    </location>
</feature>
<accession>A0A8J7JY21</accession>
<feature type="transmembrane region" description="Helical" evidence="14">
    <location>
        <begin position="241"/>
        <end position="258"/>
    </location>
</feature>
<feature type="coiled-coil region" evidence="13">
    <location>
        <begin position="665"/>
        <end position="720"/>
    </location>
</feature>
<gene>
    <name evidence="15" type="ORF">IOQ59_01325</name>
</gene>
<comment type="similarity">
    <text evidence="2">Belongs to the sodium:solute symporter (SSF) (TC 2.A.21) family.</text>
</comment>
<feature type="transmembrane region" description="Helical" evidence="14">
    <location>
        <begin position="187"/>
        <end position="213"/>
    </location>
</feature>
<feature type="transmembrane region" description="Helical" evidence="14">
    <location>
        <begin position="278"/>
        <end position="305"/>
    </location>
</feature>
<evidence type="ECO:0000256" key="8">
    <source>
        <dbReference type="ARBA" id="ARBA00023053"/>
    </source>
</evidence>
<dbReference type="GO" id="GO:0006814">
    <property type="term" value="P:sodium ion transport"/>
    <property type="evidence" value="ECO:0007669"/>
    <property type="project" value="UniProtKB-KW"/>
</dbReference>
<comment type="subcellular location">
    <subcellularLocation>
        <location evidence="1">Cell membrane</location>
        <topology evidence="1">Multi-pass membrane protein</topology>
    </subcellularLocation>
</comment>
<feature type="transmembrane region" description="Helical" evidence="14">
    <location>
        <begin position="403"/>
        <end position="427"/>
    </location>
</feature>
<sequence>MFAPSVVLAVILGYMALLFVVAQWAEHRATTTGRNNHPLIYALSYNVYSTSWAFYGAVGFAVGAGWMFTAFDSGVIFGMLFAALILRKMVRLKQSFRLTSIADLLSTRYNRSQSMATGVTLVLLFGVIPYIALQLKAVVATFALLTVGPQVDSDGDWSGVLVVVLMTLFTVIFGVRRLDPTERHQGMMAALALECVVKLLALIVVGVFVTFILHDGVGHLFSQLADADRQRLLSFNAEAPVLQWSTNFVLGFVVIYLLPRQFHIGVVENASERHLMWLICLLPLYLILIKLFVLPLAAAGIVLDLPRSQADSFVLLIPQKVGSDWLALLVFMGGFSAATAMVMVSTMTLSTMVSNHLLLPLLESSQALKRMRRHLLQCRWGIVALIMVVSYGFTLIVGESQMLISLGSLSFVGLIQLAPATLGALYWPRGNRVGALLGLSAGVLIWLYTMLIPQLVDQGWIATKILIDGPANIHWLRPEALFGLDVLPHVTHSLLWSISVNCLLYVTGSFYFLTPKSERELALQFVNVRAEQERSEEVRPTGLREYISLAPKLTEAQQLLNCYLAETKTARLLQQIIDDLAIEGKSQLTMMELVEFHWRIEQQLSGSIGAPAAHRAMEAGIHYTEREATELKIVHNHILAELQCLPTHPEAGAVHHADRPDINEIAGLQAVISGLEQQVQALEERLEKEREKDFDRRLEIQRLKTEKRDLQHMLAEIDRKKEIEEWGRTPKKRS</sequence>
<feature type="transmembrane region" description="Helical" evidence="14">
    <location>
        <begin position="325"/>
        <end position="344"/>
    </location>
</feature>
<evidence type="ECO:0000256" key="3">
    <source>
        <dbReference type="ARBA" id="ARBA00022448"/>
    </source>
</evidence>
<keyword evidence="16" id="KW-1185">Reference proteome</keyword>
<dbReference type="Proteomes" id="UP000640333">
    <property type="component" value="Unassembled WGS sequence"/>
</dbReference>
<evidence type="ECO:0000313" key="16">
    <source>
        <dbReference type="Proteomes" id="UP000640333"/>
    </source>
</evidence>
<feature type="transmembrane region" description="Helical" evidence="14">
    <location>
        <begin position="494"/>
        <end position="513"/>
    </location>
</feature>
<dbReference type="PROSITE" id="PS50283">
    <property type="entry name" value="NA_SOLUT_SYMP_3"/>
    <property type="match status" value="1"/>
</dbReference>
<dbReference type="PANTHER" id="PTHR48086">
    <property type="entry name" value="SODIUM/PROLINE SYMPORTER-RELATED"/>
    <property type="match status" value="1"/>
</dbReference>
<keyword evidence="11" id="KW-0739">Sodium transport</keyword>
<evidence type="ECO:0000256" key="5">
    <source>
        <dbReference type="ARBA" id="ARBA00022692"/>
    </source>
</evidence>